<evidence type="ECO:0000259" key="1">
    <source>
        <dbReference type="PROSITE" id="PS50181"/>
    </source>
</evidence>
<dbReference type="InterPro" id="IPR036047">
    <property type="entry name" value="F-box-like_dom_sf"/>
</dbReference>
<dbReference type="InterPro" id="IPR044595">
    <property type="entry name" value="KMD1-4"/>
</dbReference>
<dbReference type="Gene3D" id="2.120.10.80">
    <property type="entry name" value="Kelch-type beta propeller"/>
    <property type="match status" value="1"/>
</dbReference>
<dbReference type="AlphaFoldDB" id="W9S1L2"/>
<dbReference type="InterPro" id="IPR001810">
    <property type="entry name" value="F-box_dom"/>
</dbReference>
<dbReference type="EMBL" id="KE345446">
    <property type="protein sequence ID" value="EXC04166.1"/>
    <property type="molecule type" value="Genomic_DNA"/>
</dbReference>
<dbReference type="SUPFAM" id="SSF81383">
    <property type="entry name" value="F-box domain"/>
    <property type="match status" value="1"/>
</dbReference>
<accession>W9S1L2</accession>
<dbReference type="PROSITE" id="PS50181">
    <property type="entry name" value="FBOX"/>
    <property type="match status" value="1"/>
</dbReference>
<gene>
    <name evidence="2" type="ORF">L484_002264</name>
</gene>
<name>W9S1L2_9ROSA</name>
<dbReference type="OrthoDB" id="191037at2759"/>
<dbReference type="PANTHER" id="PTHR46407:SF6">
    <property type="entry name" value="F-BOX DOMAIN-CONTAINING PROTEIN"/>
    <property type="match status" value="1"/>
</dbReference>
<feature type="domain" description="F-box" evidence="1">
    <location>
        <begin position="11"/>
        <end position="56"/>
    </location>
</feature>
<proteinExistence type="predicted"/>
<dbReference type="Proteomes" id="UP000030645">
    <property type="component" value="Unassembled WGS sequence"/>
</dbReference>
<dbReference type="InterPro" id="IPR015915">
    <property type="entry name" value="Kelch-typ_b-propeller"/>
</dbReference>
<dbReference type="GO" id="GO:2000762">
    <property type="term" value="P:regulation of phenylpropanoid metabolic process"/>
    <property type="evidence" value="ECO:0007669"/>
    <property type="project" value="InterPro"/>
</dbReference>
<keyword evidence="3" id="KW-1185">Reference proteome</keyword>
<evidence type="ECO:0000313" key="3">
    <source>
        <dbReference type="Proteomes" id="UP000030645"/>
    </source>
</evidence>
<dbReference type="KEGG" id="mnt:21385842"/>
<dbReference type="eggNOG" id="KOG1072">
    <property type="taxonomic scope" value="Eukaryota"/>
</dbReference>
<dbReference type="Pfam" id="PF00646">
    <property type="entry name" value="F-box"/>
    <property type="match status" value="1"/>
</dbReference>
<dbReference type="Gene3D" id="1.20.1280.50">
    <property type="match status" value="1"/>
</dbReference>
<protein>
    <submittedName>
        <fullName evidence="2">F-box/kelch-repeat protein</fullName>
    </submittedName>
</protein>
<dbReference type="SMART" id="SM00612">
    <property type="entry name" value="Kelch"/>
    <property type="match status" value="2"/>
</dbReference>
<dbReference type="Pfam" id="PF24681">
    <property type="entry name" value="Kelch_KLHDC2_KLHL20_DRC7"/>
    <property type="match status" value="1"/>
</dbReference>
<reference evidence="3" key="1">
    <citation type="submission" date="2013-01" db="EMBL/GenBank/DDBJ databases">
        <title>Draft Genome Sequence of a Mulberry Tree, Morus notabilis C.K. Schneid.</title>
        <authorList>
            <person name="He N."/>
            <person name="Zhao S."/>
        </authorList>
    </citation>
    <scope>NUCLEOTIDE SEQUENCE</scope>
</reference>
<dbReference type="SUPFAM" id="SSF117281">
    <property type="entry name" value="Kelch motif"/>
    <property type="match status" value="1"/>
</dbReference>
<dbReference type="InterPro" id="IPR006652">
    <property type="entry name" value="Kelch_1"/>
</dbReference>
<dbReference type="CDD" id="cd22152">
    <property type="entry name" value="F-box_AtAFR-like"/>
    <property type="match status" value="1"/>
</dbReference>
<dbReference type="PANTHER" id="PTHR46407">
    <property type="entry name" value="OS02G0208700 PROTEIN"/>
    <property type="match status" value="1"/>
</dbReference>
<dbReference type="SMART" id="SM00256">
    <property type="entry name" value="FBOX"/>
    <property type="match status" value="1"/>
</dbReference>
<dbReference type="GO" id="GO:0080037">
    <property type="term" value="P:negative regulation of cytokinin-activated signaling pathway"/>
    <property type="evidence" value="ECO:0007669"/>
    <property type="project" value="InterPro"/>
</dbReference>
<organism evidence="2 3">
    <name type="scientific">Morus notabilis</name>
    <dbReference type="NCBI Taxonomy" id="981085"/>
    <lineage>
        <taxon>Eukaryota</taxon>
        <taxon>Viridiplantae</taxon>
        <taxon>Streptophyta</taxon>
        <taxon>Embryophyta</taxon>
        <taxon>Tracheophyta</taxon>
        <taxon>Spermatophyta</taxon>
        <taxon>Magnoliopsida</taxon>
        <taxon>eudicotyledons</taxon>
        <taxon>Gunneridae</taxon>
        <taxon>Pentapetalae</taxon>
        <taxon>rosids</taxon>
        <taxon>fabids</taxon>
        <taxon>Rosales</taxon>
        <taxon>Moraceae</taxon>
        <taxon>Moreae</taxon>
        <taxon>Morus</taxon>
    </lineage>
</organism>
<evidence type="ECO:0000313" key="2">
    <source>
        <dbReference type="EMBL" id="EXC04166.1"/>
    </source>
</evidence>
<sequence length="357" mass="39860">METSHHNFSFSELIPGLPDELGLECLTRLPYQTHRVASRVCRRWRSLIESREFHHLRRTNGHAHKLACLVHALDKTSNRGVSDLPKRGGETAVSFGIAVFDSTDSSWHPIDPVPKYPDGLPLFCRIASCEGKLVVIGGWDPQTYEPVTDIFVFDFVENRWREGRKMPEKRSFFAVGSDSCRIYVAGGHDENKNALSSAWAYDVDRDEWNELTRMSRERDESEGVVIGGEFWVVSGYGTESQGAFDSSAEVYNSESKTWRRVEGVWEKGRCPRGCLGVWMEGERRLASWGELDSAVRVGTCGVALGDHQAVVAGSPCQDGTHGFHLVELKEGQNGKFEKISVPSEFCGPVQSACCVEI</sequence>